<evidence type="ECO:0000256" key="3">
    <source>
        <dbReference type="ARBA" id="ARBA00022553"/>
    </source>
</evidence>
<sequence length="1345" mass="153765">MQKITITAILFFMLSPFVAIRAQLQLQINKLLSNSSVKTIYQDSQGFMWFGTFDGLNRYDGREMKVYRNQLKNPGSIPHNYIYCIAEDRDKNLWVGTGQGVGIYNRNFNSFSRLRFFESANPKQEYHLNADTRAIQVDRQNNVYIGTNGWGLLFKEQGRSAAVRIYCPEPGTASRLEYYHVSALHVDATDRVWVFVNERGLFQFDRKSRQLNLVSTAVREATSMTSNDRDALFIGTSAGVFVWDIGRASMKAHFQKQLSSPTVSQLSLENNQKLWVATQNDGISSLTLPAGYVRQLNSGERSVYPLSSNAIFTIFIDAQNKKWIGTARGGIHIIDDSQHTFNAPGRNLPPNFNLRGQFIRSFAESPGYLWIGTEGNGLYCWNKSQNSYQHFKKDNRSFLDNSVNSIAIDPAGDIWLGTERGIVRYNRRAGFRHYDCATAQGFVNQSVQVLLRDQQGDLWAATFSNGHLYRYSKQRDRFEVFNEGLNDLNCLLDDQKGSLWAGNYHEIIQINKQSKAIQRYAVDKPVRALYIDRRNRFWIGTEGRGLLLFDRKTGQVTAGYSTDNGLSNNSVLNILEDRSGNLWLSTFNGLSKFSPDSKRCIRYEASDGLQSNEFSYGAALRTADDALLFGGNNGFNLFQPDSIRVNVNIPRLAITSLKIDNRPLNDSIHEVIIGADHLIEKLVLPYRNATFSLDYTALEFTSPQKIRYRYFMEGLDKDWNDAGTSQSINYNNLPEGSYLLRVQSTDTEGNWSSKEIRLGVQVLPPWYRTWWAYLLYMLASAAVVYRYRVYQIHKAALDREIHLTRFNIQKERELNEKRYAFFTHISHEFRTPLTLIINPLKKIFSEQHLDQHEESLRPVYRNAKRLLSLVDQLLIFRKAEDGAAQFQRSHFDLQAFTREIYLYFSGQARLQQINYQLESDGSPLLVDADKEKIEIILCNLISNAFKFTPDYGTVCLRLQQQENNVVIELQDSGPGIPPGIGDRIFDKYFSSSSPGQRVLTGFGIGMFLVRTFVEMHQGSITYESSAQQGTIFHIRMPILLHSTDTLKSNSELESPGLLQALFSNPPTDQLTSPPISLSPISNHTTSLLLVDDDIQLRSYLHEMFQADYQVYLAANGAEALQIIRNKQPDLVISDIMMDQMDGLSLCKTVKSDPQVNHIPFILLTSSTSGHNQLTGIQSGADDYILKPFDADILRLKVNTLLQNRKNLQEFLFHTITHQSHDVKITAQDKVLIERCIHEIEAHLLEEFNVRTLADKIGMSHSALYKKIKAISGKSLNEFIRSVRLKKAAELLLHSDLKINEVAHRTGFDDIKYFREQFNKLFGLNPSTYVKKYRKVFQHDYRIDKD</sequence>
<dbReference type="Pfam" id="PF02518">
    <property type="entry name" value="HATPase_c"/>
    <property type="match status" value="1"/>
</dbReference>
<dbReference type="InterPro" id="IPR036890">
    <property type="entry name" value="HATPase_C_sf"/>
</dbReference>
<dbReference type="FunFam" id="2.60.40.10:FF:000791">
    <property type="entry name" value="Two-component system sensor histidine kinase/response regulator"/>
    <property type="match status" value="1"/>
</dbReference>
<reference evidence="11 12" key="1">
    <citation type="submission" date="2019-05" db="EMBL/GenBank/DDBJ databases">
        <authorList>
            <consortium name="Pathogen Informatics"/>
        </authorList>
    </citation>
    <scope>NUCLEOTIDE SEQUENCE [LARGE SCALE GENOMIC DNA]</scope>
    <source>
        <strain evidence="11 12">NCTC11429</strain>
    </source>
</reference>
<dbReference type="InterPro" id="IPR009057">
    <property type="entry name" value="Homeodomain-like_sf"/>
</dbReference>
<dbReference type="Pfam" id="PF00072">
    <property type="entry name" value="Response_reg"/>
    <property type="match status" value="1"/>
</dbReference>
<dbReference type="Gene3D" id="1.10.10.60">
    <property type="entry name" value="Homeodomain-like"/>
    <property type="match status" value="1"/>
</dbReference>
<name>A0A4V6KV65_9SPHI</name>
<dbReference type="PROSITE" id="PS50110">
    <property type="entry name" value="RESPONSE_REGULATORY"/>
    <property type="match status" value="1"/>
</dbReference>
<evidence type="ECO:0000259" key="8">
    <source>
        <dbReference type="PROSITE" id="PS01124"/>
    </source>
</evidence>
<comment type="catalytic activity">
    <reaction evidence="1">
        <text>ATP + protein L-histidine = ADP + protein N-phospho-L-histidine.</text>
        <dbReference type="EC" id="2.7.13.3"/>
    </reaction>
</comment>
<keyword evidence="5" id="KW-0238">DNA-binding</keyword>
<dbReference type="InterPro" id="IPR011110">
    <property type="entry name" value="Reg_prop"/>
</dbReference>
<dbReference type="RefSeq" id="WP_028068702.1">
    <property type="nucleotide sequence ID" value="NZ_CP141191.1"/>
</dbReference>
<dbReference type="STRING" id="1123265.GCA_000686625_00606"/>
<dbReference type="InterPro" id="IPR018060">
    <property type="entry name" value="HTH_AraC"/>
</dbReference>
<evidence type="ECO:0000313" key="12">
    <source>
        <dbReference type="Proteomes" id="UP000308196"/>
    </source>
</evidence>
<dbReference type="PRINTS" id="PR00344">
    <property type="entry name" value="BCTRLSENSOR"/>
</dbReference>
<dbReference type="SUPFAM" id="SSF47384">
    <property type="entry name" value="Homodimeric domain of signal transducing histidine kinase"/>
    <property type="match status" value="1"/>
</dbReference>
<gene>
    <name evidence="11" type="primary">rpfC</name>
    <name evidence="11" type="ORF">NCTC11429_05268</name>
</gene>
<dbReference type="Gene3D" id="2.130.10.10">
    <property type="entry name" value="YVTN repeat-like/Quinoprotein amine dehydrogenase"/>
    <property type="match status" value="4"/>
</dbReference>
<dbReference type="SUPFAM" id="SSF55874">
    <property type="entry name" value="ATPase domain of HSP90 chaperone/DNA topoisomerase II/histidine kinase"/>
    <property type="match status" value="1"/>
</dbReference>
<dbReference type="SUPFAM" id="SSF63829">
    <property type="entry name" value="Calcium-dependent phosphotriesterase"/>
    <property type="match status" value="2"/>
</dbReference>
<dbReference type="InterPro" id="IPR003661">
    <property type="entry name" value="HisK_dim/P_dom"/>
</dbReference>
<dbReference type="CDD" id="cd00156">
    <property type="entry name" value="REC"/>
    <property type="match status" value="1"/>
</dbReference>
<dbReference type="InterPro" id="IPR004358">
    <property type="entry name" value="Sig_transdc_His_kin-like_C"/>
</dbReference>
<dbReference type="Gene3D" id="3.30.565.10">
    <property type="entry name" value="Histidine kinase-like ATPase, C-terminal domain"/>
    <property type="match status" value="1"/>
</dbReference>
<dbReference type="SUPFAM" id="SSF46689">
    <property type="entry name" value="Homeodomain-like"/>
    <property type="match status" value="1"/>
</dbReference>
<dbReference type="Gene3D" id="3.40.50.2300">
    <property type="match status" value="1"/>
</dbReference>
<dbReference type="PANTHER" id="PTHR43547:SF2">
    <property type="entry name" value="HYBRID SIGNAL TRANSDUCTION HISTIDINE KINASE C"/>
    <property type="match status" value="1"/>
</dbReference>
<dbReference type="SMART" id="SM00387">
    <property type="entry name" value="HATPase_c"/>
    <property type="match status" value="1"/>
</dbReference>
<dbReference type="InterPro" id="IPR005467">
    <property type="entry name" value="His_kinase_dom"/>
</dbReference>
<dbReference type="EC" id="2.7.13.3" evidence="2"/>
<evidence type="ECO:0000256" key="7">
    <source>
        <dbReference type="PROSITE-ProRule" id="PRU00169"/>
    </source>
</evidence>
<dbReference type="Gene3D" id="2.60.40.10">
    <property type="entry name" value="Immunoglobulins"/>
    <property type="match status" value="1"/>
</dbReference>
<dbReference type="Pfam" id="PF00512">
    <property type="entry name" value="HisKA"/>
    <property type="match status" value="1"/>
</dbReference>
<dbReference type="Proteomes" id="UP000308196">
    <property type="component" value="Chromosome"/>
</dbReference>
<dbReference type="EMBL" id="LR590484">
    <property type="protein sequence ID" value="VTR55248.1"/>
    <property type="molecule type" value="Genomic_DNA"/>
</dbReference>
<keyword evidence="6" id="KW-0804">Transcription</keyword>
<dbReference type="GeneID" id="78465805"/>
<dbReference type="PROSITE" id="PS01124">
    <property type="entry name" value="HTH_ARAC_FAMILY_2"/>
    <property type="match status" value="1"/>
</dbReference>
<dbReference type="GO" id="GO:0000155">
    <property type="term" value="F:phosphorelay sensor kinase activity"/>
    <property type="evidence" value="ECO:0007669"/>
    <property type="project" value="InterPro"/>
</dbReference>
<dbReference type="Gene3D" id="1.10.287.130">
    <property type="match status" value="1"/>
</dbReference>
<dbReference type="InterPro" id="IPR018062">
    <property type="entry name" value="HTH_AraC-typ_CS"/>
</dbReference>
<dbReference type="SMART" id="SM00342">
    <property type="entry name" value="HTH_ARAC"/>
    <property type="match status" value="1"/>
</dbReference>
<feature type="domain" description="Response regulatory" evidence="10">
    <location>
        <begin position="1086"/>
        <end position="1201"/>
    </location>
</feature>
<protein>
    <recommendedName>
        <fullName evidence="2">histidine kinase</fullName>
        <ecNumber evidence="2">2.7.13.3</ecNumber>
    </recommendedName>
</protein>
<dbReference type="InterPro" id="IPR013783">
    <property type="entry name" value="Ig-like_fold"/>
</dbReference>
<feature type="domain" description="HTH araC/xylS-type" evidence="8">
    <location>
        <begin position="1233"/>
        <end position="1331"/>
    </location>
</feature>
<dbReference type="Pfam" id="PF12833">
    <property type="entry name" value="HTH_18"/>
    <property type="match status" value="1"/>
</dbReference>
<dbReference type="GO" id="GO:0043565">
    <property type="term" value="F:sequence-specific DNA binding"/>
    <property type="evidence" value="ECO:0007669"/>
    <property type="project" value="InterPro"/>
</dbReference>
<dbReference type="KEGG" id="stha:NCTC11429_05268"/>
<dbReference type="GO" id="GO:0003700">
    <property type="term" value="F:DNA-binding transcription factor activity"/>
    <property type="evidence" value="ECO:0007669"/>
    <property type="project" value="InterPro"/>
</dbReference>
<evidence type="ECO:0000256" key="2">
    <source>
        <dbReference type="ARBA" id="ARBA00012438"/>
    </source>
</evidence>
<dbReference type="InterPro" id="IPR015943">
    <property type="entry name" value="WD40/YVTN_repeat-like_dom_sf"/>
</dbReference>
<accession>A0A4V6KV65</accession>
<keyword evidence="4" id="KW-0805">Transcription regulation</keyword>
<feature type="domain" description="Histidine kinase" evidence="9">
    <location>
        <begin position="824"/>
        <end position="1040"/>
    </location>
</feature>
<organism evidence="11 12">
    <name type="scientific">Sphingobacterium thalpophilum</name>
    <dbReference type="NCBI Taxonomy" id="259"/>
    <lineage>
        <taxon>Bacteria</taxon>
        <taxon>Pseudomonadati</taxon>
        <taxon>Bacteroidota</taxon>
        <taxon>Sphingobacteriia</taxon>
        <taxon>Sphingobacteriales</taxon>
        <taxon>Sphingobacteriaceae</taxon>
        <taxon>Sphingobacterium</taxon>
    </lineage>
</organism>
<dbReference type="InterPro" id="IPR003594">
    <property type="entry name" value="HATPase_dom"/>
</dbReference>
<evidence type="ECO:0000256" key="4">
    <source>
        <dbReference type="ARBA" id="ARBA00023015"/>
    </source>
</evidence>
<evidence type="ECO:0000256" key="1">
    <source>
        <dbReference type="ARBA" id="ARBA00000085"/>
    </source>
</evidence>
<dbReference type="Pfam" id="PF07495">
    <property type="entry name" value="Y_Y_Y"/>
    <property type="match status" value="1"/>
</dbReference>
<dbReference type="InterPro" id="IPR011006">
    <property type="entry name" value="CheY-like_superfamily"/>
</dbReference>
<evidence type="ECO:0000256" key="5">
    <source>
        <dbReference type="ARBA" id="ARBA00023125"/>
    </source>
</evidence>
<dbReference type="PROSITE" id="PS50109">
    <property type="entry name" value="HIS_KIN"/>
    <property type="match status" value="1"/>
</dbReference>
<evidence type="ECO:0000313" key="11">
    <source>
        <dbReference type="EMBL" id="VTR55248.1"/>
    </source>
</evidence>
<proteinExistence type="predicted"/>
<dbReference type="InterPro" id="IPR036097">
    <property type="entry name" value="HisK_dim/P_sf"/>
</dbReference>
<dbReference type="Pfam" id="PF07494">
    <property type="entry name" value="Reg_prop"/>
    <property type="match status" value="4"/>
</dbReference>
<evidence type="ECO:0000259" key="10">
    <source>
        <dbReference type="PROSITE" id="PS50110"/>
    </source>
</evidence>
<dbReference type="CDD" id="cd00075">
    <property type="entry name" value="HATPase"/>
    <property type="match status" value="1"/>
</dbReference>
<dbReference type="InterPro" id="IPR011123">
    <property type="entry name" value="Y_Y_Y"/>
</dbReference>
<dbReference type="SMART" id="SM00388">
    <property type="entry name" value="HisKA"/>
    <property type="match status" value="1"/>
</dbReference>
<dbReference type="PROSITE" id="PS00041">
    <property type="entry name" value="HTH_ARAC_FAMILY_1"/>
    <property type="match status" value="1"/>
</dbReference>
<dbReference type="SMART" id="SM00448">
    <property type="entry name" value="REC"/>
    <property type="match status" value="1"/>
</dbReference>
<dbReference type="CDD" id="cd00082">
    <property type="entry name" value="HisKA"/>
    <property type="match status" value="1"/>
</dbReference>
<evidence type="ECO:0000259" key="9">
    <source>
        <dbReference type="PROSITE" id="PS50109"/>
    </source>
</evidence>
<dbReference type="PANTHER" id="PTHR43547">
    <property type="entry name" value="TWO-COMPONENT HISTIDINE KINASE"/>
    <property type="match status" value="1"/>
</dbReference>
<feature type="modified residue" description="4-aspartylphosphate" evidence="7">
    <location>
        <position position="1134"/>
    </location>
</feature>
<keyword evidence="3 7" id="KW-0597">Phosphoprotein</keyword>
<evidence type="ECO:0000256" key="6">
    <source>
        <dbReference type="ARBA" id="ARBA00023163"/>
    </source>
</evidence>
<keyword evidence="11" id="KW-0808">Transferase</keyword>
<dbReference type="InterPro" id="IPR001789">
    <property type="entry name" value="Sig_transdc_resp-reg_receiver"/>
</dbReference>
<dbReference type="SUPFAM" id="SSF52172">
    <property type="entry name" value="CheY-like"/>
    <property type="match status" value="1"/>
</dbReference>